<evidence type="ECO:0000313" key="1">
    <source>
        <dbReference type="EMBL" id="ARF08786.1"/>
    </source>
</evidence>
<reference evidence="1" key="1">
    <citation type="journal article" date="2017" name="Science">
        <title>Giant viruses with an expanded complement of translation system components.</title>
        <authorList>
            <person name="Schulz F."/>
            <person name="Yutin N."/>
            <person name="Ivanova N.N."/>
            <person name="Ortega D.R."/>
            <person name="Lee T.K."/>
            <person name="Vierheilig J."/>
            <person name="Daims H."/>
            <person name="Horn M."/>
            <person name="Wagner M."/>
            <person name="Jensen G.J."/>
            <person name="Kyrpides N.C."/>
            <person name="Koonin E.V."/>
            <person name="Woyke T."/>
        </authorList>
    </citation>
    <scope>NUCLEOTIDE SEQUENCE</scope>
    <source>
        <strain evidence="1">CTV1</strain>
    </source>
</reference>
<protein>
    <submittedName>
        <fullName evidence="1">Uncharacterized protein</fullName>
    </submittedName>
</protein>
<proteinExistence type="predicted"/>
<accession>A0A1V0SAQ8</accession>
<sequence>MNDYSLFQNLYKKFYNFFSDNKSELLQVIIEPSYNISFSDKEVEHIKTCIKNNMSFTYENTVIRIKMKIGFSMKIYRYDDYYLVVYNSSNKHYEYNCNSMSELYDHINLLNTINNMINKN</sequence>
<dbReference type="EMBL" id="KY684083">
    <property type="protein sequence ID" value="ARF08786.1"/>
    <property type="molecule type" value="Genomic_DNA"/>
</dbReference>
<gene>
    <name evidence="1" type="ORF">Catovirus_1_836</name>
</gene>
<organism evidence="1">
    <name type="scientific">Catovirus CTV1</name>
    <dbReference type="NCBI Taxonomy" id="1977631"/>
    <lineage>
        <taxon>Viruses</taxon>
        <taxon>Varidnaviria</taxon>
        <taxon>Bamfordvirae</taxon>
        <taxon>Nucleocytoviricota</taxon>
        <taxon>Megaviricetes</taxon>
        <taxon>Imitervirales</taxon>
        <taxon>Mimiviridae</taxon>
        <taxon>Klosneuvirinae</taxon>
        <taxon>Catovirus</taxon>
    </lineage>
</organism>
<name>A0A1V0SAQ8_9VIRU</name>